<dbReference type="AlphaFoldDB" id="A0A183PAF4"/>
<proteinExistence type="predicted"/>
<organism evidence="1 2">
    <name type="scientific">Schistosoma mattheei</name>
    <dbReference type="NCBI Taxonomy" id="31246"/>
    <lineage>
        <taxon>Eukaryota</taxon>
        <taxon>Metazoa</taxon>
        <taxon>Spiralia</taxon>
        <taxon>Lophotrochozoa</taxon>
        <taxon>Platyhelminthes</taxon>
        <taxon>Trematoda</taxon>
        <taxon>Digenea</taxon>
        <taxon>Strigeidida</taxon>
        <taxon>Schistosomatoidea</taxon>
        <taxon>Schistosomatidae</taxon>
        <taxon>Schistosoma</taxon>
    </lineage>
</organism>
<reference evidence="1 2" key="1">
    <citation type="submission" date="2018-11" db="EMBL/GenBank/DDBJ databases">
        <authorList>
            <consortium name="Pathogen Informatics"/>
        </authorList>
    </citation>
    <scope>NUCLEOTIDE SEQUENCE [LARGE SCALE GENOMIC DNA]</scope>
    <source>
        <strain>Denwood</strain>
        <strain evidence="2">Zambia</strain>
    </source>
</reference>
<sequence>MSATASITAPVQLCRRLFGEPVSCIRIQQTLETIIRKDLDRFQNKWNFQPPNIVLENKIRKPLSVHQLHSGNLRKNSTNEFILEPVQSPPSFYIKSPRKLKAFRRLPVSVAQKTRMELYKKSTNSELRNFTYSFNSSYNLSNTDTLLNDNQKSEMNFPSTTESTISITLNQPSPTSSSTPYKFGNISQVTEKLSEITTTTLPVNPIIIRSDNSSNNTMLPSSSNPCSQHSVKLIKPDRLSLKKSGPKVTGNSIILLELYYTYLFFSVNHLKIISEINVLCWSSHFPPTFLFLIG</sequence>
<evidence type="ECO:0000313" key="2">
    <source>
        <dbReference type="Proteomes" id="UP000269396"/>
    </source>
</evidence>
<dbReference type="Proteomes" id="UP000269396">
    <property type="component" value="Unassembled WGS sequence"/>
</dbReference>
<evidence type="ECO:0000313" key="1">
    <source>
        <dbReference type="EMBL" id="VDP57827.1"/>
    </source>
</evidence>
<protein>
    <submittedName>
        <fullName evidence="1">Uncharacterized protein</fullName>
    </submittedName>
</protein>
<accession>A0A183PAF4</accession>
<name>A0A183PAF4_9TREM</name>
<dbReference type="EMBL" id="UZAL01031371">
    <property type="protein sequence ID" value="VDP57827.1"/>
    <property type="molecule type" value="Genomic_DNA"/>
</dbReference>
<gene>
    <name evidence="1" type="ORF">SMTD_LOCUS11340</name>
</gene>
<keyword evidence="2" id="KW-1185">Reference proteome</keyword>